<reference evidence="12 13" key="1">
    <citation type="submission" date="2023-03" db="EMBL/GenBank/DDBJ databases">
        <title>Genome insight into feeding habits of ladybird beetles.</title>
        <authorList>
            <person name="Li H.-S."/>
            <person name="Huang Y.-H."/>
            <person name="Pang H."/>
        </authorList>
    </citation>
    <scope>NUCLEOTIDE SEQUENCE [LARGE SCALE GENOMIC DNA]</scope>
    <source>
        <strain evidence="12">SYSU_2023b</strain>
        <tissue evidence="12">Whole body</tissue>
    </source>
</reference>
<evidence type="ECO:0000256" key="4">
    <source>
        <dbReference type="ARBA" id="ARBA00013194"/>
    </source>
</evidence>
<dbReference type="GO" id="GO:0007052">
    <property type="term" value="P:mitotic spindle organization"/>
    <property type="evidence" value="ECO:0007669"/>
    <property type="project" value="TreeGrafter"/>
</dbReference>
<keyword evidence="5 10" id="KW-0963">Cytoplasm</keyword>
<dbReference type="GO" id="GO:0005634">
    <property type="term" value="C:nucleus"/>
    <property type="evidence" value="ECO:0007669"/>
    <property type="project" value="TreeGrafter"/>
</dbReference>
<dbReference type="EMBL" id="JARQZJ010000077">
    <property type="protein sequence ID" value="KAK9882499.1"/>
    <property type="molecule type" value="Genomic_DNA"/>
</dbReference>
<keyword evidence="6 10" id="KW-0697">Rotamase</keyword>
<gene>
    <name evidence="12" type="ORF">WA026_021846</name>
</gene>
<dbReference type="CDD" id="cd04087">
    <property type="entry name" value="PTPA"/>
    <property type="match status" value="1"/>
</dbReference>
<evidence type="ECO:0000256" key="6">
    <source>
        <dbReference type="ARBA" id="ARBA00023110"/>
    </source>
</evidence>
<dbReference type="Pfam" id="PF03095">
    <property type="entry name" value="PTPA"/>
    <property type="match status" value="1"/>
</dbReference>
<evidence type="ECO:0000256" key="5">
    <source>
        <dbReference type="ARBA" id="ARBA00022490"/>
    </source>
</evidence>
<dbReference type="SUPFAM" id="SSF140984">
    <property type="entry name" value="PTPA-like"/>
    <property type="match status" value="1"/>
</dbReference>
<dbReference type="Gene3D" id="1.20.120.1150">
    <property type="match status" value="1"/>
</dbReference>
<comment type="subcellular location">
    <subcellularLocation>
        <location evidence="2 10">Cytoplasm</location>
    </subcellularLocation>
</comment>
<dbReference type="FunFam" id="1.20.120.1150:FF:000002">
    <property type="entry name" value="Serine/threonine-protein phosphatase 2A activator"/>
    <property type="match status" value="1"/>
</dbReference>
<evidence type="ECO:0000256" key="2">
    <source>
        <dbReference type="ARBA" id="ARBA00004496"/>
    </source>
</evidence>
<dbReference type="Proteomes" id="UP001431783">
    <property type="component" value="Unassembled WGS sequence"/>
</dbReference>
<evidence type="ECO:0000256" key="7">
    <source>
        <dbReference type="ARBA" id="ARBA00023235"/>
    </source>
</evidence>
<evidence type="ECO:0000256" key="10">
    <source>
        <dbReference type="RuleBase" id="RU361210"/>
    </source>
</evidence>
<keyword evidence="13" id="KW-1185">Reference proteome</keyword>
<organism evidence="12 13">
    <name type="scientific">Henosepilachna vigintioctopunctata</name>
    <dbReference type="NCBI Taxonomy" id="420089"/>
    <lineage>
        <taxon>Eukaryota</taxon>
        <taxon>Metazoa</taxon>
        <taxon>Ecdysozoa</taxon>
        <taxon>Arthropoda</taxon>
        <taxon>Hexapoda</taxon>
        <taxon>Insecta</taxon>
        <taxon>Pterygota</taxon>
        <taxon>Neoptera</taxon>
        <taxon>Endopterygota</taxon>
        <taxon>Coleoptera</taxon>
        <taxon>Polyphaga</taxon>
        <taxon>Cucujiformia</taxon>
        <taxon>Coccinelloidea</taxon>
        <taxon>Coccinellidae</taxon>
        <taxon>Epilachninae</taxon>
        <taxon>Epilachnini</taxon>
        <taxon>Henosepilachna</taxon>
    </lineage>
</organism>
<dbReference type="GO" id="GO:0003755">
    <property type="term" value="F:peptidyl-prolyl cis-trans isomerase activity"/>
    <property type="evidence" value="ECO:0007669"/>
    <property type="project" value="UniProtKB-KW"/>
</dbReference>
<comment type="caution">
    <text evidence="12">The sequence shown here is derived from an EMBL/GenBank/DDBJ whole genome shotgun (WGS) entry which is preliminary data.</text>
</comment>
<dbReference type="PANTHER" id="PTHR10012:SF0">
    <property type="entry name" value="SERINE_THREONINE-PROTEIN PHOSPHATASE 2A ACTIVATOR"/>
    <property type="match status" value="1"/>
</dbReference>
<accession>A0AAW1UHI6</accession>
<dbReference type="GO" id="GO:0008160">
    <property type="term" value="F:protein tyrosine phosphatase activator activity"/>
    <property type="evidence" value="ECO:0007669"/>
    <property type="project" value="TreeGrafter"/>
</dbReference>
<dbReference type="GO" id="GO:0005737">
    <property type="term" value="C:cytoplasm"/>
    <property type="evidence" value="ECO:0007669"/>
    <property type="project" value="UniProtKB-SubCell"/>
</dbReference>
<evidence type="ECO:0000256" key="11">
    <source>
        <dbReference type="SAM" id="MobiDB-lite"/>
    </source>
</evidence>
<evidence type="ECO:0000256" key="8">
    <source>
        <dbReference type="ARBA" id="ARBA00044786"/>
    </source>
</evidence>
<evidence type="ECO:0000256" key="9">
    <source>
        <dbReference type="ARBA" id="ARBA00044820"/>
    </source>
</evidence>
<dbReference type="PANTHER" id="PTHR10012">
    <property type="entry name" value="SERINE/THREONINE-PROTEIN PHOSPHATASE 2A REGULATORY SUBUNIT B"/>
    <property type="match status" value="1"/>
</dbReference>
<dbReference type="PIRSF" id="PIRSF016325">
    <property type="entry name" value="Phstyr_phstse_ac"/>
    <property type="match status" value="1"/>
</dbReference>
<dbReference type="InterPro" id="IPR037218">
    <property type="entry name" value="PTPA_sf"/>
</dbReference>
<dbReference type="InterPro" id="IPR004327">
    <property type="entry name" value="Phstyr_phstse_ac"/>
</dbReference>
<protein>
    <recommendedName>
        <fullName evidence="8 10">Serine/threonine-protein phosphatase 2A activator</fullName>
        <ecNumber evidence="4 10">5.2.1.8</ecNumber>
    </recommendedName>
    <alternativeName>
        <fullName evidence="9 10">Phosphotyrosyl phosphatase activator</fullName>
    </alternativeName>
</protein>
<sequence>MNRPTPTYVSGTNCAVDENHQYTVPVKMVKTPQDMPLWEKSEAYLEYLGFILAINQAVEGKSNSEGSRNCSDQIIMIDNMLDGIDKIIDDTPPVNQPQRFGNQAFRKFYQKLKENLFILLQTALPEKLYRAVPEIMIYLLESFGNATRIDYGTGHEISFVMFLCCLFKIGFFNEDDKVATGCKIFTKYLRLCRRLQQLYRMEPAGSHGVWSLDDYQFVPFIWGSSQLIGHLNLEPPSFLRKNVVDKTAEEFMFMACIQYINKVKTGPFSEHSNQLWNVSGVPTWNKVNGGLVKMYKAEVLAKFPVVQHIVFGTLLALRRADPNASVRKMKSALALAPKEIDKLEFQPPATPPGESLTSMEDEKDEDKIKADESRITDASAKVIMFDSTMTADMQKEAESGRGVHFKEF</sequence>
<keyword evidence="7 10" id="KW-0413">Isomerase</keyword>
<dbReference type="EC" id="5.2.1.8" evidence="4 10"/>
<evidence type="ECO:0000313" key="13">
    <source>
        <dbReference type="Proteomes" id="UP001431783"/>
    </source>
</evidence>
<dbReference type="InterPro" id="IPR043170">
    <property type="entry name" value="PTPA_C_lid"/>
</dbReference>
<dbReference type="AlphaFoldDB" id="A0AAW1UHI6"/>
<evidence type="ECO:0000256" key="3">
    <source>
        <dbReference type="ARBA" id="ARBA00011019"/>
    </source>
</evidence>
<dbReference type="GO" id="GO:0000159">
    <property type="term" value="C:protein phosphatase type 2A complex"/>
    <property type="evidence" value="ECO:0007669"/>
    <property type="project" value="TreeGrafter"/>
</dbReference>
<comment type="similarity">
    <text evidence="3 10">Belongs to the PTPA-type PPIase family.</text>
</comment>
<comment type="function">
    <text evidence="10">PPIases accelerate the folding of proteins. It catalyzes the cis-trans isomerization of proline imidic peptide bonds in oligopeptides.</text>
</comment>
<evidence type="ECO:0000256" key="1">
    <source>
        <dbReference type="ARBA" id="ARBA00000971"/>
    </source>
</evidence>
<proteinExistence type="inferred from homology"/>
<feature type="region of interest" description="Disordered" evidence="11">
    <location>
        <begin position="343"/>
        <end position="372"/>
    </location>
</feature>
<name>A0AAW1UHI6_9CUCU</name>
<evidence type="ECO:0000313" key="12">
    <source>
        <dbReference type="EMBL" id="KAK9882499.1"/>
    </source>
</evidence>
<comment type="catalytic activity">
    <reaction evidence="1 10">
        <text>[protein]-peptidylproline (omega=180) = [protein]-peptidylproline (omega=0)</text>
        <dbReference type="Rhea" id="RHEA:16237"/>
        <dbReference type="Rhea" id="RHEA-COMP:10747"/>
        <dbReference type="Rhea" id="RHEA-COMP:10748"/>
        <dbReference type="ChEBI" id="CHEBI:83833"/>
        <dbReference type="ChEBI" id="CHEBI:83834"/>
        <dbReference type="EC" id="5.2.1.8"/>
    </reaction>
</comment>